<sequence length="295" mass="30988">MILVTGAGGLVGRPLVDLLVERGAKVRAVSRDPRLTGLPAGVEVVTGDPSRPDTIADALDGVTGVFLNPRALGQSPDPEVVGAAATRLLGLARERGVTRVVAMSALNVDHDVADQPSRLRGEYNKEVEAAAVASGLEWAALRSGYYAANAATSWAPQIRAGDVVRSPYPESSWAPLHERDLAEVAAHALLTGGLAGSGPVLTGPRSLTQQEMIAIIGETIGRPLHFEEVTPEAALQGMTRAGMPETLAAGFVRLQARSYLQHGLVTGEVERILGRPGHTFAEWAAEHAPDFQVQG</sequence>
<accession>A0ABW1CTF7</accession>
<feature type="domain" description="NAD(P)-binding" evidence="1">
    <location>
        <begin position="6"/>
        <end position="155"/>
    </location>
</feature>
<dbReference type="Proteomes" id="UP001596058">
    <property type="component" value="Unassembled WGS sequence"/>
</dbReference>
<dbReference type="InterPro" id="IPR016040">
    <property type="entry name" value="NAD(P)-bd_dom"/>
</dbReference>
<dbReference type="SUPFAM" id="SSF51735">
    <property type="entry name" value="NAD(P)-binding Rossmann-fold domains"/>
    <property type="match status" value="1"/>
</dbReference>
<dbReference type="PANTHER" id="PTHR43162:SF1">
    <property type="entry name" value="PRESTALK A DIFFERENTIATION PROTEIN A"/>
    <property type="match status" value="1"/>
</dbReference>
<dbReference type="RefSeq" id="WP_379518400.1">
    <property type="nucleotide sequence ID" value="NZ_JBHSPA010000043.1"/>
</dbReference>
<dbReference type="EMBL" id="JBHSPA010000043">
    <property type="protein sequence ID" value="MFC5828902.1"/>
    <property type="molecule type" value="Genomic_DNA"/>
</dbReference>
<organism evidence="2 3">
    <name type="scientific">Nonomuraea insulae</name>
    <dbReference type="NCBI Taxonomy" id="1616787"/>
    <lineage>
        <taxon>Bacteria</taxon>
        <taxon>Bacillati</taxon>
        <taxon>Actinomycetota</taxon>
        <taxon>Actinomycetes</taxon>
        <taxon>Streptosporangiales</taxon>
        <taxon>Streptosporangiaceae</taxon>
        <taxon>Nonomuraea</taxon>
    </lineage>
</organism>
<dbReference type="InterPro" id="IPR036291">
    <property type="entry name" value="NAD(P)-bd_dom_sf"/>
</dbReference>
<keyword evidence="3" id="KW-1185">Reference proteome</keyword>
<gene>
    <name evidence="2" type="ORF">ACFPZ3_33970</name>
</gene>
<evidence type="ECO:0000259" key="1">
    <source>
        <dbReference type="Pfam" id="PF13460"/>
    </source>
</evidence>
<protein>
    <submittedName>
        <fullName evidence="2">NAD(P)H-binding protein</fullName>
    </submittedName>
</protein>
<evidence type="ECO:0000313" key="2">
    <source>
        <dbReference type="EMBL" id="MFC5828902.1"/>
    </source>
</evidence>
<name>A0ABW1CTF7_9ACTN</name>
<comment type="caution">
    <text evidence="2">The sequence shown here is derived from an EMBL/GenBank/DDBJ whole genome shotgun (WGS) entry which is preliminary data.</text>
</comment>
<reference evidence="3" key="1">
    <citation type="journal article" date="2019" name="Int. J. Syst. Evol. Microbiol.">
        <title>The Global Catalogue of Microorganisms (GCM) 10K type strain sequencing project: providing services to taxonomists for standard genome sequencing and annotation.</title>
        <authorList>
            <consortium name="The Broad Institute Genomics Platform"/>
            <consortium name="The Broad Institute Genome Sequencing Center for Infectious Disease"/>
            <person name="Wu L."/>
            <person name="Ma J."/>
        </authorList>
    </citation>
    <scope>NUCLEOTIDE SEQUENCE [LARGE SCALE GENOMIC DNA]</scope>
    <source>
        <strain evidence="3">CCUG 53903</strain>
    </source>
</reference>
<dbReference type="Pfam" id="PF13460">
    <property type="entry name" value="NAD_binding_10"/>
    <property type="match status" value="1"/>
</dbReference>
<dbReference type="Gene3D" id="3.40.50.720">
    <property type="entry name" value="NAD(P)-binding Rossmann-like Domain"/>
    <property type="match status" value="1"/>
</dbReference>
<evidence type="ECO:0000313" key="3">
    <source>
        <dbReference type="Proteomes" id="UP001596058"/>
    </source>
</evidence>
<proteinExistence type="predicted"/>
<dbReference type="InterPro" id="IPR051604">
    <property type="entry name" value="Ergot_Alk_Oxidoreductase"/>
</dbReference>
<dbReference type="PANTHER" id="PTHR43162">
    <property type="match status" value="1"/>
</dbReference>